<gene>
    <name evidence="2" type="ORF">BOKJ2_LOCUS7171</name>
</gene>
<proteinExistence type="predicted"/>
<comment type="caution">
    <text evidence="2">The sequence shown here is derived from an EMBL/GenBank/DDBJ whole genome shotgun (WGS) entry which is preliminary data.</text>
</comment>
<sequence>MTSTTQTSRLPTEKASKSAKTSVSTKAQLCACIFVFLICFESVGASVLCRQGRGCETVSTEDLKLLIPLSTYKAKRNLGVLSQNRRSLHPCRWKLCGAFNPYQPFVNVMRKMRR</sequence>
<accession>A0A811KN47</accession>
<evidence type="ECO:0000313" key="3">
    <source>
        <dbReference type="Proteomes" id="UP000614601"/>
    </source>
</evidence>
<reference evidence="2" key="1">
    <citation type="submission" date="2020-09" db="EMBL/GenBank/DDBJ databases">
        <authorList>
            <person name="Kikuchi T."/>
        </authorList>
    </citation>
    <scope>NUCLEOTIDE SEQUENCE</scope>
    <source>
        <strain evidence="2">SH1</strain>
    </source>
</reference>
<keyword evidence="3" id="KW-1185">Reference proteome</keyword>
<name>A0A811KN47_9BILA</name>
<feature type="compositionally biased region" description="Polar residues" evidence="1">
    <location>
        <begin position="1"/>
        <end position="10"/>
    </location>
</feature>
<evidence type="ECO:0000256" key="1">
    <source>
        <dbReference type="SAM" id="MobiDB-lite"/>
    </source>
</evidence>
<evidence type="ECO:0000313" key="2">
    <source>
        <dbReference type="EMBL" id="CAD5217605.1"/>
    </source>
</evidence>
<organism evidence="2 3">
    <name type="scientific">Bursaphelenchus okinawaensis</name>
    <dbReference type="NCBI Taxonomy" id="465554"/>
    <lineage>
        <taxon>Eukaryota</taxon>
        <taxon>Metazoa</taxon>
        <taxon>Ecdysozoa</taxon>
        <taxon>Nematoda</taxon>
        <taxon>Chromadorea</taxon>
        <taxon>Rhabditida</taxon>
        <taxon>Tylenchina</taxon>
        <taxon>Tylenchomorpha</taxon>
        <taxon>Aphelenchoidea</taxon>
        <taxon>Aphelenchoididae</taxon>
        <taxon>Bursaphelenchus</taxon>
    </lineage>
</organism>
<dbReference type="Proteomes" id="UP000614601">
    <property type="component" value="Unassembled WGS sequence"/>
</dbReference>
<dbReference type="AlphaFoldDB" id="A0A811KN47"/>
<feature type="region of interest" description="Disordered" evidence="1">
    <location>
        <begin position="1"/>
        <end position="23"/>
    </location>
</feature>
<protein>
    <submittedName>
        <fullName evidence="2">Uncharacterized protein</fullName>
    </submittedName>
</protein>
<dbReference type="EMBL" id="CAJFDH010000003">
    <property type="protein sequence ID" value="CAD5217605.1"/>
    <property type="molecule type" value="Genomic_DNA"/>
</dbReference>
<dbReference type="Proteomes" id="UP000783686">
    <property type="component" value="Unassembled WGS sequence"/>
</dbReference>
<dbReference type="OrthoDB" id="10371645at2759"/>
<dbReference type="EMBL" id="CAJFCW020000003">
    <property type="protein sequence ID" value="CAG9108114.1"/>
    <property type="molecule type" value="Genomic_DNA"/>
</dbReference>